<dbReference type="InterPro" id="IPR014054">
    <property type="entry name" value="Phage_regulatory_Rha"/>
</dbReference>
<dbReference type="InterPro" id="IPR005039">
    <property type="entry name" value="Ant_C"/>
</dbReference>
<dbReference type="KEGG" id="kro:BVG79_01093"/>
<proteinExistence type="predicted"/>
<dbReference type="NCBIfam" id="TIGR02681">
    <property type="entry name" value="phage_pRha"/>
    <property type="match status" value="1"/>
</dbReference>
<evidence type="ECO:0000259" key="1">
    <source>
        <dbReference type="Pfam" id="PF03374"/>
    </source>
</evidence>
<dbReference type="OrthoDB" id="9808959at2"/>
<keyword evidence="3" id="KW-1185">Reference proteome</keyword>
<evidence type="ECO:0000313" key="2">
    <source>
        <dbReference type="EMBL" id="ARO14439.1"/>
    </source>
</evidence>
<sequence length="240" mass="27333">MNMIVNQDDFNGLVNSSLKTNSRIIAEKFEKEHRNVMRDIRALIDANPDWGLLNFEQTPYVDAQNGQTYQMHEMTRDGYSMLVMGFTGKKAMDWKIKFLAAFNAMAEQLKRTAVLSGPQLMAAALIEANATMSAQSIQIEAMKPKVEAYDDLMNADGLYGLQNAGRALSARPNLFVRWLKQDYLFYRGNALVARTQFVQRGYFEVRSKIIDETARPETFVTPKGLLHLRDKVPSEILIRL</sequence>
<dbReference type="RefSeq" id="WP_085785997.1">
    <property type="nucleotide sequence ID" value="NZ_CP019937.1"/>
</dbReference>
<dbReference type="Proteomes" id="UP000242447">
    <property type="component" value="Chromosome"/>
</dbReference>
<dbReference type="Pfam" id="PF09669">
    <property type="entry name" value="Phage_pRha"/>
    <property type="match status" value="1"/>
</dbReference>
<dbReference type="EMBL" id="CP019937">
    <property type="protein sequence ID" value="ARO14439.1"/>
    <property type="molecule type" value="Genomic_DNA"/>
</dbReference>
<dbReference type="GO" id="GO:0003677">
    <property type="term" value="F:DNA binding"/>
    <property type="evidence" value="ECO:0007669"/>
    <property type="project" value="InterPro"/>
</dbReference>
<dbReference type="STRING" id="92947.BVG79_01093"/>
<dbReference type="AlphaFoldDB" id="A0A1W6NZ19"/>
<name>A0A1W6NZ19_9RHOB</name>
<accession>A0A1W6NZ19</accession>
<organism evidence="2 3">
    <name type="scientific">Ketogulonicigenium robustum</name>
    <dbReference type="NCBI Taxonomy" id="92947"/>
    <lineage>
        <taxon>Bacteria</taxon>
        <taxon>Pseudomonadati</taxon>
        <taxon>Pseudomonadota</taxon>
        <taxon>Alphaproteobacteria</taxon>
        <taxon>Rhodobacterales</taxon>
        <taxon>Roseobacteraceae</taxon>
        <taxon>Ketogulonicigenium</taxon>
    </lineage>
</organism>
<gene>
    <name evidence="2" type="primary">antB</name>
    <name evidence="2" type="ORF">BVG79_01093</name>
</gene>
<evidence type="ECO:0000313" key="3">
    <source>
        <dbReference type="Proteomes" id="UP000242447"/>
    </source>
</evidence>
<feature type="domain" description="Antirepressor protein C-terminal" evidence="1">
    <location>
        <begin position="138"/>
        <end position="231"/>
    </location>
</feature>
<reference evidence="2 3" key="1">
    <citation type="submission" date="2017-02" db="EMBL/GenBank/DDBJ databases">
        <title>Ketogulonicigenium robustum SPU B003 Genome sequencing and assembly.</title>
        <authorList>
            <person name="Li Y."/>
            <person name="Liu L."/>
            <person name="Wang C."/>
            <person name="Zhang M."/>
            <person name="Zhang T."/>
            <person name="Zhang Y."/>
        </authorList>
    </citation>
    <scope>NUCLEOTIDE SEQUENCE [LARGE SCALE GENOMIC DNA]</scope>
    <source>
        <strain evidence="2 3">SPU_B003</strain>
    </source>
</reference>
<protein>
    <submittedName>
        <fullName evidence="2">Antirepressor protein</fullName>
    </submittedName>
</protein>
<dbReference type="Pfam" id="PF03374">
    <property type="entry name" value="ANT"/>
    <property type="match status" value="1"/>
</dbReference>